<evidence type="ECO:0000256" key="3">
    <source>
        <dbReference type="SAM" id="Coils"/>
    </source>
</evidence>
<keyword evidence="1" id="KW-0808">Transferase</keyword>
<dbReference type="EMBL" id="BARS01001517">
    <property type="protein sequence ID" value="GAF72884.1"/>
    <property type="molecule type" value="Genomic_DNA"/>
</dbReference>
<dbReference type="CDD" id="cd07436">
    <property type="entry name" value="PHP_PolX"/>
    <property type="match status" value="1"/>
</dbReference>
<gene>
    <name evidence="5" type="ORF">S01H1_02943</name>
</gene>
<dbReference type="Pfam" id="PF02811">
    <property type="entry name" value="PHP"/>
    <property type="match status" value="1"/>
</dbReference>
<accession>X0RVM7</accession>
<dbReference type="AlphaFoldDB" id="X0RVM7"/>
<dbReference type="InterPro" id="IPR050243">
    <property type="entry name" value="PHP_phosphatase"/>
</dbReference>
<dbReference type="SUPFAM" id="SSF89550">
    <property type="entry name" value="PHP domain-like"/>
    <property type="match status" value="1"/>
</dbReference>
<evidence type="ECO:0000259" key="4">
    <source>
        <dbReference type="SMART" id="SM00481"/>
    </source>
</evidence>
<comment type="caution">
    <text evidence="5">The sequence shown here is derived from an EMBL/GenBank/DDBJ whole genome shotgun (WGS) entry which is preliminary data.</text>
</comment>
<proteinExistence type="predicted"/>
<dbReference type="SMART" id="SM00481">
    <property type="entry name" value="POLIIIAc"/>
    <property type="match status" value="1"/>
</dbReference>
<sequence>NIKLSSMAREKGFKISEYGVFRGDKKIAGYDEEEVYKTLNLPLIPPELREDRGEIELALQGHLPQVVNYSDIKGDLHIHSRYSDGSLSLREIAELTKELGYEYIAICDHSQSAKYAYGLTSERLKQQIKEIDQLNQELKEIKLLKGTEVDILQDGQLDFPNEILKELDIVVAAIHSGFKKNVTERILRAMDNPFVTIIAHPSGRLISKREGYDVDLEKILQEAKSKQKALELNAYYDRLDLNEFYLKKAKEQGIKISIGTDAH</sequence>
<dbReference type="Pfam" id="PF14791">
    <property type="entry name" value="DNA_pol_B_thumb"/>
    <property type="match status" value="1"/>
</dbReference>
<feature type="non-terminal residue" evidence="5">
    <location>
        <position position="1"/>
    </location>
</feature>
<dbReference type="GO" id="GO:0005829">
    <property type="term" value="C:cytosol"/>
    <property type="evidence" value="ECO:0007669"/>
    <property type="project" value="TreeGrafter"/>
</dbReference>
<dbReference type="PANTHER" id="PTHR36928:SF1">
    <property type="entry name" value="PHOSPHATASE YCDX-RELATED"/>
    <property type="match status" value="1"/>
</dbReference>
<protein>
    <recommendedName>
        <fullName evidence="4">Polymerase/histidinol phosphatase N-terminal domain-containing protein</fullName>
    </recommendedName>
</protein>
<dbReference type="Gene3D" id="3.20.20.140">
    <property type="entry name" value="Metal-dependent hydrolases"/>
    <property type="match status" value="1"/>
</dbReference>
<dbReference type="InterPro" id="IPR037160">
    <property type="entry name" value="DNA_Pol_thumb_sf"/>
</dbReference>
<dbReference type="PANTHER" id="PTHR36928">
    <property type="entry name" value="PHOSPHATASE YCDX-RELATED"/>
    <property type="match status" value="1"/>
</dbReference>
<feature type="domain" description="Polymerase/histidinol phosphatase N-terminal" evidence="4">
    <location>
        <begin position="74"/>
        <end position="153"/>
    </location>
</feature>
<evidence type="ECO:0000256" key="1">
    <source>
        <dbReference type="ARBA" id="ARBA00022679"/>
    </source>
</evidence>
<dbReference type="InterPro" id="IPR003141">
    <property type="entry name" value="Pol/His_phosphatase_N"/>
</dbReference>
<dbReference type="Gene3D" id="3.30.210.10">
    <property type="entry name" value="DNA polymerase, thumb domain"/>
    <property type="match status" value="1"/>
</dbReference>
<dbReference type="GO" id="GO:0016779">
    <property type="term" value="F:nucleotidyltransferase activity"/>
    <property type="evidence" value="ECO:0007669"/>
    <property type="project" value="UniProtKB-KW"/>
</dbReference>
<keyword evidence="3" id="KW-0175">Coiled coil</keyword>
<dbReference type="InterPro" id="IPR043519">
    <property type="entry name" value="NT_sf"/>
</dbReference>
<dbReference type="InterPro" id="IPR016195">
    <property type="entry name" value="Pol/histidinol_Pase-like"/>
</dbReference>
<dbReference type="GO" id="GO:0008270">
    <property type="term" value="F:zinc ion binding"/>
    <property type="evidence" value="ECO:0007669"/>
    <property type="project" value="TreeGrafter"/>
</dbReference>
<dbReference type="InterPro" id="IPR047967">
    <property type="entry name" value="PolX_PHP"/>
</dbReference>
<dbReference type="SUPFAM" id="SSF81301">
    <property type="entry name" value="Nucleotidyltransferase"/>
    <property type="match status" value="1"/>
</dbReference>
<evidence type="ECO:0000256" key="2">
    <source>
        <dbReference type="ARBA" id="ARBA00022695"/>
    </source>
</evidence>
<dbReference type="InterPro" id="IPR004013">
    <property type="entry name" value="PHP_dom"/>
</dbReference>
<evidence type="ECO:0000313" key="5">
    <source>
        <dbReference type="EMBL" id="GAF72884.1"/>
    </source>
</evidence>
<feature type="coiled-coil region" evidence="3">
    <location>
        <begin position="117"/>
        <end position="144"/>
    </location>
</feature>
<organism evidence="5">
    <name type="scientific">marine sediment metagenome</name>
    <dbReference type="NCBI Taxonomy" id="412755"/>
    <lineage>
        <taxon>unclassified sequences</taxon>
        <taxon>metagenomes</taxon>
        <taxon>ecological metagenomes</taxon>
    </lineage>
</organism>
<keyword evidence="2" id="KW-0548">Nucleotidyltransferase</keyword>
<reference evidence="5" key="1">
    <citation type="journal article" date="2014" name="Front. Microbiol.">
        <title>High frequency of phylogenetically diverse reductive dehalogenase-homologous genes in deep subseafloor sedimentary metagenomes.</title>
        <authorList>
            <person name="Kawai M."/>
            <person name="Futagami T."/>
            <person name="Toyoda A."/>
            <person name="Takaki Y."/>
            <person name="Nishi S."/>
            <person name="Hori S."/>
            <person name="Arai W."/>
            <person name="Tsubouchi T."/>
            <person name="Morono Y."/>
            <person name="Uchiyama I."/>
            <person name="Ito T."/>
            <person name="Fujiyama A."/>
            <person name="Inagaki F."/>
            <person name="Takami H."/>
        </authorList>
    </citation>
    <scope>NUCLEOTIDE SEQUENCE</scope>
    <source>
        <strain evidence="5">Expedition CK06-06</strain>
    </source>
</reference>
<name>X0RVM7_9ZZZZ</name>
<dbReference type="InterPro" id="IPR029398">
    <property type="entry name" value="PolB_thumb"/>
</dbReference>
<feature type="non-terminal residue" evidence="5">
    <location>
        <position position="263"/>
    </location>
</feature>
<dbReference type="GO" id="GO:0042578">
    <property type="term" value="F:phosphoric ester hydrolase activity"/>
    <property type="evidence" value="ECO:0007669"/>
    <property type="project" value="TreeGrafter"/>
</dbReference>